<reference evidence="2" key="1">
    <citation type="submission" date="2018-05" db="EMBL/GenBank/DDBJ databases">
        <authorList>
            <person name="Lanie J.A."/>
            <person name="Ng W.-L."/>
            <person name="Kazmierczak K.M."/>
            <person name="Andrzejewski T.M."/>
            <person name="Davidsen T.M."/>
            <person name="Wayne K.J."/>
            <person name="Tettelin H."/>
            <person name="Glass J.I."/>
            <person name="Rusch D."/>
            <person name="Podicherti R."/>
            <person name="Tsui H.-C.T."/>
            <person name="Winkler M.E."/>
        </authorList>
    </citation>
    <scope>NUCLEOTIDE SEQUENCE</scope>
</reference>
<dbReference type="GO" id="GO:0016020">
    <property type="term" value="C:membrane"/>
    <property type="evidence" value="ECO:0007669"/>
    <property type="project" value="InterPro"/>
</dbReference>
<feature type="non-terminal residue" evidence="2">
    <location>
        <position position="341"/>
    </location>
</feature>
<sequence length="341" mass="38062">MTHMRRLASLGVLTILLLTGSVQAQGVNRVRSSLLEEVIPEADRVEEAEGSPIIRRAYKDDELIGYVFLTSDLPPEEYGYSGPIEALVAMTPEGNLTGVRVTRYNETYMRTRGDFLRRPGFQEQFAGKFIGDAFRVYEDVDGMSRVTISVRALSRGVRRTARRVAAEYLRVAESEPGPVENILNLSWFEMRRFGVAQRFEVLEEGRDPVGVSLIHLESDEFAEYLVGGLYRYALQAAERRGGADHMVLYVVDGTRPQLAIQQGWSITQDGVTNEIPTENVAMLGAPWEGLLNGESSMTGVLLLNDVDVEQPMTFEYDRGSELGSYTLEYTTQRAIVAMAEA</sequence>
<name>A0A382HRE8_9ZZZZ</name>
<dbReference type="AlphaFoldDB" id="A0A382HRE8"/>
<organism evidence="2">
    <name type="scientific">marine metagenome</name>
    <dbReference type="NCBI Taxonomy" id="408172"/>
    <lineage>
        <taxon>unclassified sequences</taxon>
        <taxon>metagenomes</taxon>
        <taxon>ecological metagenomes</taxon>
    </lineage>
</organism>
<proteinExistence type="predicted"/>
<dbReference type="GO" id="GO:0010181">
    <property type="term" value="F:FMN binding"/>
    <property type="evidence" value="ECO:0007669"/>
    <property type="project" value="InterPro"/>
</dbReference>
<evidence type="ECO:0000313" key="2">
    <source>
        <dbReference type="EMBL" id="SVB89061.1"/>
    </source>
</evidence>
<feature type="domain" description="FMN-binding" evidence="1">
    <location>
        <begin position="79"/>
        <end position="164"/>
    </location>
</feature>
<dbReference type="Pfam" id="PF04205">
    <property type="entry name" value="FMN_bind"/>
    <property type="match status" value="1"/>
</dbReference>
<protein>
    <recommendedName>
        <fullName evidence="1">FMN-binding domain-containing protein</fullName>
    </recommendedName>
</protein>
<dbReference type="SMART" id="SM00900">
    <property type="entry name" value="FMN_bind"/>
    <property type="match status" value="1"/>
</dbReference>
<dbReference type="InterPro" id="IPR007329">
    <property type="entry name" value="FMN-bd"/>
</dbReference>
<dbReference type="EMBL" id="UINC01062439">
    <property type="protein sequence ID" value="SVB89061.1"/>
    <property type="molecule type" value="Genomic_DNA"/>
</dbReference>
<evidence type="ECO:0000259" key="1">
    <source>
        <dbReference type="SMART" id="SM00900"/>
    </source>
</evidence>
<gene>
    <name evidence="2" type="ORF">METZ01_LOCUS241915</name>
</gene>
<accession>A0A382HRE8</accession>